<accession>A0ABV8IEI7</accession>
<evidence type="ECO:0000256" key="1">
    <source>
        <dbReference type="SAM" id="MobiDB-lite"/>
    </source>
</evidence>
<dbReference type="InterPro" id="IPR045592">
    <property type="entry name" value="DUF6461"/>
</dbReference>
<evidence type="ECO:0000313" key="3">
    <source>
        <dbReference type="Proteomes" id="UP001595850"/>
    </source>
</evidence>
<reference evidence="3" key="1">
    <citation type="journal article" date="2019" name="Int. J. Syst. Evol. Microbiol.">
        <title>The Global Catalogue of Microorganisms (GCM) 10K type strain sequencing project: providing services to taxonomists for standard genome sequencing and annotation.</title>
        <authorList>
            <consortium name="The Broad Institute Genomics Platform"/>
            <consortium name="The Broad Institute Genome Sequencing Center for Infectious Disease"/>
            <person name="Wu L."/>
            <person name="Ma J."/>
        </authorList>
    </citation>
    <scope>NUCLEOTIDE SEQUENCE [LARGE SCALE GENOMIC DNA]</scope>
    <source>
        <strain evidence="3">TBRC 4489</strain>
    </source>
</reference>
<dbReference type="RefSeq" id="WP_377293595.1">
    <property type="nucleotide sequence ID" value="NZ_JBHSBM010000047.1"/>
</dbReference>
<dbReference type="EMBL" id="JBHSBM010000047">
    <property type="protein sequence ID" value="MFC4062462.1"/>
    <property type="molecule type" value="Genomic_DNA"/>
</dbReference>
<feature type="compositionally biased region" description="Low complexity" evidence="1">
    <location>
        <begin position="132"/>
        <end position="142"/>
    </location>
</feature>
<proteinExistence type="predicted"/>
<comment type="caution">
    <text evidence="2">The sequence shown here is derived from an EMBL/GenBank/DDBJ whole genome shotgun (WGS) entry which is preliminary data.</text>
</comment>
<evidence type="ECO:0000313" key="2">
    <source>
        <dbReference type="EMBL" id="MFC4062462.1"/>
    </source>
</evidence>
<gene>
    <name evidence="2" type="ORF">ACFOWE_29530</name>
</gene>
<sequence>MIATPDDYSWFSRERFPELTDAYCLTYVRDLTPEEPVTRLGVQVEDCSRMPLDELLRYSCTGSHRSRASGAVAVGGWVLIVEANGLLGVTEEIVLPLSAGTRLVSQPSRTRPERHCPGHRRRRARPRRSSRSRSAPAGGEGA</sequence>
<dbReference type="Pfam" id="PF20062">
    <property type="entry name" value="DUF6461"/>
    <property type="match status" value="1"/>
</dbReference>
<organism evidence="2 3">
    <name type="scientific">Planomonospora corallina</name>
    <dbReference type="NCBI Taxonomy" id="1806052"/>
    <lineage>
        <taxon>Bacteria</taxon>
        <taxon>Bacillati</taxon>
        <taxon>Actinomycetota</taxon>
        <taxon>Actinomycetes</taxon>
        <taxon>Streptosporangiales</taxon>
        <taxon>Streptosporangiaceae</taxon>
        <taxon>Planomonospora</taxon>
    </lineage>
</organism>
<protein>
    <submittedName>
        <fullName evidence="2">DUF6461 domain-containing protein</fullName>
    </submittedName>
</protein>
<keyword evidence="3" id="KW-1185">Reference proteome</keyword>
<name>A0ABV8IEI7_9ACTN</name>
<dbReference type="Proteomes" id="UP001595850">
    <property type="component" value="Unassembled WGS sequence"/>
</dbReference>
<feature type="region of interest" description="Disordered" evidence="1">
    <location>
        <begin position="101"/>
        <end position="142"/>
    </location>
</feature>
<feature type="compositionally biased region" description="Basic residues" evidence="1">
    <location>
        <begin position="117"/>
        <end position="131"/>
    </location>
</feature>